<dbReference type="InterPro" id="IPR029068">
    <property type="entry name" value="Glyas_Bleomycin-R_OHBP_Dase"/>
</dbReference>
<dbReference type="EMBL" id="PDLM01000015">
    <property type="protein sequence ID" value="RDW60549.1"/>
    <property type="molecule type" value="Genomic_DNA"/>
</dbReference>
<dbReference type="PANTHER" id="PTHR40265:SF1">
    <property type="entry name" value="GLYOXALASE-LIKE DOMAIN-CONTAINING PROTEIN"/>
    <property type="match status" value="1"/>
</dbReference>
<evidence type="ECO:0000313" key="3">
    <source>
        <dbReference type="Proteomes" id="UP000256645"/>
    </source>
</evidence>
<dbReference type="InterPro" id="IPR025870">
    <property type="entry name" value="Glyoxalase-like_dom"/>
</dbReference>
<proteinExistence type="predicted"/>
<name>A0A3D8QFE6_9HELO</name>
<gene>
    <name evidence="2" type="ORF">BP6252_11932</name>
</gene>
<dbReference type="Proteomes" id="UP000256645">
    <property type="component" value="Unassembled WGS sequence"/>
</dbReference>
<reference evidence="2 3" key="1">
    <citation type="journal article" date="2018" name="IMA Fungus">
        <title>IMA Genome-F 9: Draft genome sequence of Annulohypoxylon stygium, Aspergillus mulundensis, Berkeleyomyces basicola (syn. Thielaviopsis basicola), Ceratocystis smalleyi, two Cercospora beticola strains, Coleophoma cylindrospora, Fusarium fracticaudum, Phialophora cf. hyalina, and Morchella septimelata.</title>
        <authorList>
            <person name="Wingfield B.D."/>
            <person name="Bills G.F."/>
            <person name="Dong Y."/>
            <person name="Huang W."/>
            <person name="Nel W.J."/>
            <person name="Swalarsk-Parry B.S."/>
            <person name="Vaghefi N."/>
            <person name="Wilken P.M."/>
            <person name="An Z."/>
            <person name="de Beer Z.W."/>
            <person name="De Vos L."/>
            <person name="Chen L."/>
            <person name="Duong T.A."/>
            <person name="Gao Y."/>
            <person name="Hammerbacher A."/>
            <person name="Kikkert J.R."/>
            <person name="Li Y."/>
            <person name="Li H."/>
            <person name="Li K."/>
            <person name="Li Q."/>
            <person name="Liu X."/>
            <person name="Ma X."/>
            <person name="Naidoo K."/>
            <person name="Pethybridge S.J."/>
            <person name="Sun J."/>
            <person name="Steenkamp E.T."/>
            <person name="van der Nest M.A."/>
            <person name="van Wyk S."/>
            <person name="Wingfield M.J."/>
            <person name="Xiong C."/>
            <person name="Yue Q."/>
            <person name="Zhang X."/>
        </authorList>
    </citation>
    <scope>NUCLEOTIDE SEQUENCE [LARGE SCALE GENOMIC DNA]</scope>
    <source>
        <strain evidence="2 3">BP6252</strain>
    </source>
</reference>
<evidence type="ECO:0000259" key="1">
    <source>
        <dbReference type="Pfam" id="PF13468"/>
    </source>
</evidence>
<protein>
    <recommendedName>
        <fullName evidence="1">Glyoxalase-like domain-containing protein</fullName>
    </recommendedName>
</protein>
<sequence>MTSTQIDHIVLLVPTPFFENPPAWLTSNFTITPGGYHNGQASRNKLIIFADGTYLELFNWYDTPPPLDDENLPMRFWGPKKAGLIDFALTSTTVPAEECIGAVNQRLSEDPDYDAGLGVKFQEPVAGSRKRADGIEVKWKVTRPVFRDGQKTPSATLFSGGRIDVPFFCHDVTQRAFRVAADDPTKTTHPCGAIGIAACEILVPQDRLAEYLTLYSKILGCKPAANADDADGKSFIFGVGAPQGGGSPKVVVREARTKKDVQRMQERGIGFSDLGIATSEDVAYGKRPCGPEGIQSTIWLGQVL</sequence>
<dbReference type="OrthoDB" id="408973at2759"/>
<dbReference type="Pfam" id="PF13468">
    <property type="entry name" value="Glyoxalase_3"/>
    <property type="match status" value="1"/>
</dbReference>
<feature type="domain" description="Glyoxalase-like" evidence="1">
    <location>
        <begin position="6"/>
        <end position="210"/>
    </location>
</feature>
<evidence type="ECO:0000313" key="2">
    <source>
        <dbReference type="EMBL" id="RDW60549.1"/>
    </source>
</evidence>
<dbReference type="PANTHER" id="PTHR40265">
    <property type="entry name" value="BLL2707 PROTEIN"/>
    <property type="match status" value="1"/>
</dbReference>
<dbReference type="AlphaFoldDB" id="A0A3D8QFE6"/>
<organism evidence="2 3">
    <name type="scientific">Coleophoma cylindrospora</name>
    <dbReference type="NCBI Taxonomy" id="1849047"/>
    <lineage>
        <taxon>Eukaryota</taxon>
        <taxon>Fungi</taxon>
        <taxon>Dikarya</taxon>
        <taxon>Ascomycota</taxon>
        <taxon>Pezizomycotina</taxon>
        <taxon>Leotiomycetes</taxon>
        <taxon>Helotiales</taxon>
        <taxon>Dermateaceae</taxon>
        <taxon>Coleophoma</taxon>
    </lineage>
</organism>
<keyword evidence="3" id="KW-1185">Reference proteome</keyword>
<dbReference type="Gene3D" id="3.10.180.10">
    <property type="entry name" value="2,3-Dihydroxybiphenyl 1,2-Dioxygenase, domain 1"/>
    <property type="match status" value="1"/>
</dbReference>
<accession>A0A3D8QFE6</accession>
<comment type="caution">
    <text evidence="2">The sequence shown here is derived from an EMBL/GenBank/DDBJ whole genome shotgun (WGS) entry which is preliminary data.</text>
</comment>